<comment type="similarity">
    <text evidence="2 14">Belongs to the ATPase protein 8 family.</text>
</comment>
<dbReference type="GO" id="GO:0015078">
    <property type="term" value="F:proton transmembrane transporter activity"/>
    <property type="evidence" value="ECO:0007669"/>
    <property type="project" value="InterPro"/>
</dbReference>
<dbReference type="InterPro" id="IPR001421">
    <property type="entry name" value="ATP8_metazoa"/>
</dbReference>
<evidence type="ECO:0000256" key="2">
    <source>
        <dbReference type="ARBA" id="ARBA00008892"/>
    </source>
</evidence>
<evidence type="ECO:0000256" key="5">
    <source>
        <dbReference type="ARBA" id="ARBA00022692"/>
    </source>
</evidence>
<keyword evidence="10 15" id="KW-0472">Membrane</keyword>
<evidence type="ECO:0000256" key="4">
    <source>
        <dbReference type="ARBA" id="ARBA00022547"/>
    </source>
</evidence>
<evidence type="ECO:0000256" key="1">
    <source>
        <dbReference type="ARBA" id="ARBA00004304"/>
    </source>
</evidence>
<protein>
    <recommendedName>
        <fullName evidence="14">ATP synthase complex subunit 8</fullName>
    </recommendedName>
</protein>
<dbReference type="EMBL" id="MK070910">
    <property type="protein sequence ID" value="QDF42870.1"/>
    <property type="molecule type" value="Genomic_DNA"/>
</dbReference>
<keyword evidence="6 14" id="KW-0375">Hydrogen ion transport</keyword>
<evidence type="ECO:0000256" key="9">
    <source>
        <dbReference type="ARBA" id="ARBA00023128"/>
    </source>
</evidence>
<dbReference type="PANTHER" id="PTHR39937:SF1">
    <property type="entry name" value="ATP SYNTHASE PROTEIN 8"/>
    <property type="match status" value="1"/>
</dbReference>
<reference evidence="16" key="1">
    <citation type="journal article" date="2019" name="Mitochondrial DNA Part B Resour">
        <title>Mitochondrial genome of Mola carplet, Amblypharyngodon mola (Hamilton, 1822) and its evolutional relationship in subfamily Danioninae.</title>
        <authorList>
            <person name="Alam M.J."/>
            <person name="Andriyono S."/>
            <person name="Eunus A.T.M."/>
            <person name="Rahman M.M."/>
            <person name="Kim H.-W."/>
        </authorList>
    </citation>
    <scope>NUCLEOTIDE SEQUENCE</scope>
</reference>
<comment type="function">
    <text evidence="12">Subunit 8, of the mitochondrial membrane ATP synthase complex (F(1)F(0) ATP synthase or Complex V) that produces ATP from ADP in the presence of a proton gradient across the membrane which is generated by electron transport complexes of the respiratory chain. ATP synthase complex consist of a soluble F(1) head domain - the catalytic core - and a membrane F(1) domain - the membrane proton channel. These two domains are linked by a central stalk rotating inside the F(1) region and a stationary peripheral stalk. During catalysis, ATP synthesis in the catalytic domain of F(1) is coupled via a rotary mechanism of the central stalk subunits to proton translocation. In vivo, can only synthesize ATP although its ATP hydrolase activity can be activated artificially in vitro. Part of the complex F(0) domain.</text>
</comment>
<keyword evidence="9 14" id="KW-0496">Mitochondrion</keyword>
<proteinExistence type="inferred from homology"/>
<dbReference type="GO" id="GO:0015986">
    <property type="term" value="P:proton motive force-driven ATP synthesis"/>
    <property type="evidence" value="ECO:0007669"/>
    <property type="project" value="InterPro"/>
</dbReference>
<dbReference type="PANTHER" id="PTHR39937">
    <property type="entry name" value="ATP SYNTHASE PROTEIN 8"/>
    <property type="match status" value="1"/>
</dbReference>
<dbReference type="GO" id="GO:0045259">
    <property type="term" value="C:proton-transporting ATP synthase complex"/>
    <property type="evidence" value="ECO:0007669"/>
    <property type="project" value="UniProtKB-KW"/>
</dbReference>
<dbReference type="AlphaFoldDB" id="A0A4Y6GIE0"/>
<dbReference type="GO" id="GO:0031966">
    <property type="term" value="C:mitochondrial membrane"/>
    <property type="evidence" value="ECO:0007669"/>
    <property type="project" value="UniProtKB-SubCell"/>
</dbReference>
<evidence type="ECO:0000256" key="10">
    <source>
        <dbReference type="ARBA" id="ARBA00023136"/>
    </source>
</evidence>
<evidence type="ECO:0000256" key="11">
    <source>
        <dbReference type="ARBA" id="ARBA00023310"/>
    </source>
</evidence>
<dbReference type="Pfam" id="PF00895">
    <property type="entry name" value="ATP-synt_8"/>
    <property type="match status" value="1"/>
</dbReference>
<evidence type="ECO:0000256" key="8">
    <source>
        <dbReference type="ARBA" id="ARBA00023065"/>
    </source>
</evidence>
<dbReference type="RefSeq" id="YP_009673454.1">
    <property type="nucleotide sequence ID" value="NC_043864.1"/>
</dbReference>
<keyword evidence="5 14" id="KW-0812">Transmembrane</keyword>
<keyword evidence="3 14" id="KW-0813">Transport</keyword>
<evidence type="ECO:0000256" key="3">
    <source>
        <dbReference type="ARBA" id="ARBA00022448"/>
    </source>
</evidence>
<evidence type="ECO:0000256" key="12">
    <source>
        <dbReference type="ARBA" id="ARBA00053067"/>
    </source>
</evidence>
<feature type="transmembrane region" description="Helical" evidence="15">
    <location>
        <begin position="6"/>
        <end position="24"/>
    </location>
</feature>
<geneLocation type="mitochondrion" evidence="16"/>
<keyword evidence="7 15" id="KW-1133">Transmembrane helix</keyword>
<dbReference type="InterPro" id="IPR050635">
    <property type="entry name" value="ATPase_protein_8"/>
</dbReference>
<evidence type="ECO:0000256" key="13">
    <source>
        <dbReference type="ARBA" id="ARBA00064647"/>
    </source>
</evidence>
<gene>
    <name evidence="16" type="primary">ATP8</name>
</gene>
<evidence type="ECO:0000256" key="14">
    <source>
        <dbReference type="RuleBase" id="RU003661"/>
    </source>
</evidence>
<evidence type="ECO:0000313" key="16">
    <source>
        <dbReference type="EMBL" id="QDF42870.1"/>
    </source>
</evidence>
<keyword evidence="4 14" id="KW-0138">CF(0)</keyword>
<sequence>MPQLNPLVWFHILVFAWTVLLTLMPNKVLNHLQQNDFKMFKTKPYNQPSWNWPW</sequence>
<dbReference type="GeneID" id="40882155"/>
<keyword evidence="11" id="KW-0066">ATP synthesis</keyword>
<evidence type="ECO:0000256" key="7">
    <source>
        <dbReference type="ARBA" id="ARBA00022989"/>
    </source>
</evidence>
<evidence type="ECO:0000256" key="15">
    <source>
        <dbReference type="SAM" id="Phobius"/>
    </source>
</evidence>
<comment type="subcellular location">
    <subcellularLocation>
        <location evidence="1 14">Mitochondrion membrane</location>
        <topology evidence="1 14">Single-pass membrane protein</topology>
    </subcellularLocation>
</comment>
<comment type="subunit">
    <text evidence="13">Component of the ATP synthase complex composed at least of ATP5F1A/subunit alpha, ATP5F1B/subunit beta, ATP5MC1/subunit c (homooctomer), MT-ATP6/subunit a, MT-ATP8/subunit 8, ATP5ME/subunit e, ATP5MF/subunit f, ATP5MG/subunit g, ATP5MK/subunit k, ATP5MJ/subunit j, ATP5F1C/subunit gamma, ATP5F1D/subunit delta, ATP5F1E/subunit epsilon, ATP5PF/subunit F6, ATP5PB/subunit b, ATP5PD/subunit d, ATP5PO/subunit OSCP. ATP synthase complex consists of a soluble F(1) head domain (subunits alpha(3) and beta(3)) - the catalytic core - and a membrane F(0) domain - the membrane proton channel (subunits c, a, 8, e, f, g, k and j). These two domains are linked by a central stalk (subunits gamma, delta, and epsilon) rotating inside the F1 region and a stationary peripheral stalk (subunits F6, b, d, and OSCP).</text>
</comment>
<dbReference type="CTD" id="4509"/>
<name>A0A4Y6GIE0_9TELE</name>
<keyword evidence="8 14" id="KW-0406">Ion transport</keyword>
<evidence type="ECO:0000256" key="6">
    <source>
        <dbReference type="ARBA" id="ARBA00022781"/>
    </source>
</evidence>
<organism evidence="16">
    <name type="scientific">Amblypharyngodon mola</name>
    <name type="common">mola carplet</name>
    <dbReference type="NCBI Taxonomy" id="857615"/>
    <lineage>
        <taxon>Eukaryota</taxon>
        <taxon>Metazoa</taxon>
        <taxon>Chordata</taxon>
        <taxon>Craniata</taxon>
        <taxon>Vertebrata</taxon>
        <taxon>Euteleostomi</taxon>
        <taxon>Actinopterygii</taxon>
        <taxon>Neopterygii</taxon>
        <taxon>Teleostei</taxon>
        <taxon>Ostariophysi</taxon>
        <taxon>Cypriniformes</taxon>
        <taxon>Danionidae</taxon>
        <taxon>Rasborinae</taxon>
        <taxon>Amblypharyngodon</taxon>
    </lineage>
</organism>
<accession>A0A4Y6GIE0</accession>